<comment type="subcellular location">
    <subcellularLocation>
        <location evidence="1">Cell membrane</location>
    </subcellularLocation>
</comment>
<evidence type="ECO:0000259" key="9">
    <source>
        <dbReference type="Pfam" id="PF02397"/>
    </source>
</evidence>
<dbReference type="OrthoDB" id="9808602at2"/>
<feature type="transmembrane region" description="Helical" evidence="8">
    <location>
        <begin position="21"/>
        <end position="41"/>
    </location>
</feature>
<dbReference type="GO" id="GO:0005886">
    <property type="term" value="C:plasma membrane"/>
    <property type="evidence" value="ECO:0007669"/>
    <property type="project" value="UniProtKB-SubCell"/>
</dbReference>
<evidence type="ECO:0000256" key="7">
    <source>
        <dbReference type="ARBA" id="ARBA00023136"/>
    </source>
</evidence>
<protein>
    <submittedName>
        <fullName evidence="10">Sugar transferase</fullName>
    </submittedName>
</protein>
<evidence type="ECO:0000256" key="1">
    <source>
        <dbReference type="ARBA" id="ARBA00004236"/>
    </source>
</evidence>
<dbReference type="EMBL" id="CP037940">
    <property type="protein sequence ID" value="QBO36746.1"/>
    <property type="molecule type" value="Genomic_DNA"/>
</dbReference>
<evidence type="ECO:0000256" key="3">
    <source>
        <dbReference type="ARBA" id="ARBA00022475"/>
    </source>
</evidence>
<sequence>MRAQSIIYLFFKRIADIILSLIALILLSPIFLLIVALYKFADPQQSIFYKQMRVGKNHKMFYIYKFRSMIPNADEVLHANKELYAKFVANGYKLPTEEDPRITKFGAWLRKSSVDEIPQFINILKGEMSVVGPRPIVEDELVEYHTEERVAMFLSVKPGAMGLWQASGRSNIEYPERADLELSYVEAASLGFDIKIMFMTIFSIIKSDGAF</sequence>
<evidence type="ECO:0000256" key="5">
    <source>
        <dbReference type="ARBA" id="ARBA00022692"/>
    </source>
</evidence>
<evidence type="ECO:0000256" key="6">
    <source>
        <dbReference type="ARBA" id="ARBA00022989"/>
    </source>
</evidence>
<gene>
    <name evidence="10" type="ORF">EQG49_09885</name>
</gene>
<evidence type="ECO:0000256" key="4">
    <source>
        <dbReference type="ARBA" id="ARBA00022679"/>
    </source>
</evidence>
<evidence type="ECO:0000256" key="8">
    <source>
        <dbReference type="SAM" id="Phobius"/>
    </source>
</evidence>
<organism evidence="10 11">
    <name type="scientific">Periweissella cryptocerci</name>
    <dbReference type="NCBI Taxonomy" id="2506420"/>
    <lineage>
        <taxon>Bacteria</taxon>
        <taxon>Bacillati</taxon>
        <taxon>Bacillota</taxon>
        <taxon>Bacilli</taxon>
        <taxon>Lactobacillales</taxon>
        <taxon>Lactobacillaceae</taxon>
        <taxon>Periweissella</taxon>
    </lineage>
</organism>
<keyword evidence="11" id="KW-1185">Reference proteome</keyword>
<dbReference type="KEGG" id="wei:EQG49_09885"/>
<dbReference type="PANTHER" id="PTHR30576:SF4">
    <property type="entry name" value="UNDECAPRENYL-PHOSPHATE GALACTOSE PHOSPHOTRANSFERASE"/>
    <property type="match status" value="1"/>
</dbReference>
<proteinExistence type="inferred from homology"/>
<dbReference type="Pfam" id="PF02397">
    <property type="entry name" value="Bac_transf"/>
    <property type="match status" value="1"/>
</dbReference>
<name>A0A4P6YVH1_9LACO</name>
<comment type="similarity">
    <text evidence="2">Belongs to the bacterial sugar transferase family.</text>
</comment>
<evidence type="ECO:0000313" key="10">
    <source>
        <dbReference type="EMBL" id="QBO36746.1"/>
    </source>
</evidence>
<dbReference type="AlphaFoldDB" id="A0A4P6YVH1"/>
<feature type="domain" description="Bacterial sugar transferase" evidence="9">
    <location>
        <begin position="12"/>
        <end position="205"/>
    </location>
</feature>
<reference evidence="11" key="1">
    <citation type="submission" date="2019-03" db="EMBL/GenBank/DDBJ databases">
        <title>Weissella sp. 26KH-42 Genome sequencing.</title>
        <authorList>
            <person name="Heo J."/>
            <person name="Kim S.-J."/>
            <person name="Kim J.-S."/>
            <person name="Hong S.-B."/>
            <person name="Kwon S.-W."/>
        </authorList>
    </citation>
    <scope>NUCLEOTIDE SEQUENCE [LARGE SCALE GENOMIC DNA]</scope>
    <source>
        <strain evidence="11">26KH-42</strain>
    </source>
</reference>
<evidence type="ECO:0000313" key="11">
    <source>
        <dbReference type="Proteomes" id="UP000292886"/>
    </source>
</evidence>
<keyword evidence="6 8" id="KW-1133">Transmembrane helix</keyword>
<dbReference type="InterPro" id="IPR003362">
    <property type="entry name" value="Bact_transf"/>
</dbReference>
<dbReference type="RefSeq" id="WP_133363823.1">
    <property type="nucleotide sequence ID" value="NZ_CP037940.1"/>
</dbReference>
<dbReference type="PANTHER" id="PTHR30576">
    <property type="entry name" value="COLANIC BIOSYNTHESIS UDP-GLUCOSE LIPID CARRIER TRANSFERASE"/>
    <property type="match status" value="1"/>
</dbReference>
<dbReference type="Proteomes" id="UP000292886">
    <property type="component" value="Chromosome"/>
</dbReference>
<dbReference type="GO" id="GO:0016780">
    <property type="term" value="F:phosphotransferase activity, for other substituted phosphate groups"/>
    <property type="evidence" value="ECO:0007669"/>
    <property type="project" value="TreeGrafter"/>
</dbReference>
<keyword evidence="3" id="KW-1003">Cell membrane</keyword>
<keyword evidence="4 10" id="KW-0808">Transferase</keyword>
<accession>A0A4P6YVH1</accession>
<keyword evidence="7 8" id="KW-0472">Membrane</keyword>
<evidence type="ECO:0000256" key="2">
    <source>
        <dbReference type="ARBA" id="ARBA00006464"/>
    </source>
</evidence>
<keyword evidence="5 8" id="KW-0812">Transmembrane</keyword>